<proteinExistence type="predicted"/>
<dbReference type="PANTHER" id="PTHR36302">
    <property type="entry name" value="BLR7088 PROTEIN"/>
    <property type="match status" value="1"/>
</dbReference>
<comment type="caution">
    <text evidence="3">The sequence shown here is derived from an EMBL/GenBank/DDBJ whole genome shotgun (WGS) entry which is preliminary data.</text>
</comment>
<dbReference type="Proteomes" id="UP000664293">
    <property type="component" value="Unassembled WGS sequence"/>
</dbReference>
<feature type="region of interest" description="Disordered" evidence="1">
    <location>
        <begin position="166"/>
        <end position="186"/>
    </location>
</feature>
<evidence type="ECO:0000313" key="4">
    <source>
        <dbReference type="Proteomes" id="UP000664293"/>
    </source>
</evidence>
<evidence type="ECO:0000313" key="3">
    <source>
        <dbReference type="EMBL" id="MBN8429235.1"/>
    </source>
</evidence>
<dbReference type="Gene3D" id="2.60.40.1890">
    <property type="entry name" value="PCu(A)C copper chaperone"/>
    <property type="match status" value="1"/>
</dbReference>
<dbReference type="SUPFAM" id="SSF110087">
    <property type="entry name" value="DR1885-like metal-binding protein"/>
    <property type="match status" value="1"/>
</dbReference>
<dbReference type="Pfam" id="PF04314">
    <property type="entry name" value="PCuAC"/>
    <property type="match status" value="1"/>
</dbReference>
<feature type="signal peptide" evidence="2">
    <location>
        <begin position="1"/>
        <end position="26"/>
    </location>
</feature>
<dbReference type="InterPro" id="IPR007410">
    <property type="entry name" value="LpqE-like"/>
</dbReference>
<accession>A0ABS3E1S7</accession>
<dbReference type="PANTHER" id="PTHR36302:SF1">
    <property type="entry name" value="COPPER CHAPERONE PCU(A)C"/>
    <property type="match status" value="1"/>
</dbReference>
<dbReference type="InterPro" id="IPR058248">
    <property type="entry name" value="Lxx211020-like"/>
</dbReference>
<evidence type="ECO:0000256" key="2">
    <source>
        <dbReference type="SAM" id="SignalP"/>
    </source>
</evidence>
<protein>
    <submittedName>
        <fullName evidence="3">Copper chaperone PCu(A)C</fullName>
    </submittedName>
</protein>
<feature type="compositionally biased region" description="Basic residues" evidence="1">
    <location>
        <begin position="177"/>
        <end position="186"/>
    </location>
</feature>
<dbReference type="EMBL" id="JAEKJR010000001">
    <property type="protein sequence ID" value="MBN8429235.1"/>
    <property type="molecule type" value="Genomic_DNA"/>
</dbReference>
<evidence type="ECO:0000256" key="1">
    <source>
        <dbReference type="SAM" id="MobiDB-lite"/>
    </source>
</evidence>
<reference evidence="3 4" key="1">
    <citation type="submission" date="2020-12" db="EMBL/GenBank/DDBJ databases">
        <title>Oil enriched cultivation method for isolating marine PHA-producing bacteria.</title>
        <authorList>
            <person name="Zheng W."/>
            <person name="Yu S."/>
            <person name="Huang Y."/>
        </authorList>
    </citation>
    <scope>NUCLEOTIDE SEQUENCE [LARGE SCALE GENOMIC DNA]</scope>
    <source>
        <strain evidence="3 4">SN0-2</strain>
    </source>
</reference>
<keyword evidence="4" id="KW-1185">Reference proteome</keyword>
<sequence>MIKPLWRVRHCLLSLLFFALPGGVVAAENARLDTQVTTEEVSDKLARELEAAGYALEMPPGAPMGAAYIALRNLSASERVLARVELPSHPAGKIEMHTTQEVDGVSRMRPLKKIALPGHGTIEMRPGATHLMVHGVTLKAGELLPLRLVFADGTIRDMRLPVYGREQQKQRAEPGTGHHHGHHHHG</sequence>
<gene>
    <name evidence="3" type="ORF">JF535_00085</name>
</gene>
<name>A0ABS3E1S7_9GAMM</name>
<dbReference type="InterPro" id="IPR036182">
    <property type="entry name" value="PCuAC_sf"/>
</dbReference>
<keyword evidence="2" id="KW-0732">Signal</keyword>
<dbReference type="RefSeq" id="WP_206997714.1">
    <property type="nucleotide sequence ID" value="NZ_JAEKJR010000001.1"/>
</dbReference>
<feature type="chain" id="PRO_5047486874" evidence="2">
    <location>
        <begin position="27"/>
        <end position="186"/>
    </location>
</feature>
<organism evidence="3 4">
    <name type="scientific">Microbulbifer salipaludis</name>
    <dbReference type="NCBI Taxonomy" id="187980"/>
    <lineage>
        <taxon>Bacteria</taxon>
        <taxon>Pseudomonadati</taxon>
        <taxon>Pseudomonadota</taxon>
        <taxon>Gammaproteobacteria</taxon>
        <taxon>Cellvibrionales</taxon>
        <taxon>Microbulbiferaceae</taxon>
        <taxon>Microbulbifer</taxon>
    </lineage>
</organism>